<keyword evidence="1" id="KW-0805">Transcription regulation</keyword>
<proteinExistence type="predicted"/>
<keyword evidence="2" id="KW-0238">DNA-binding</keyword>
<keyword evidence="6" id="KW-1185">Reference proteome</keyword>
<evidence type="ECO:0000256" key="2">
    <source>
        <dbReference type="ARBA" id="ARBA00023125"/>
    </source>
</evidence>
<dbReference type="InterPro" id="IPR001845">
    <property type="entry name" value="HTH_ArsR_DNA-bd_dom"/>
</dbReference>
<dbReference type="Gene3D" id="1.10.10.10">
    <property type="entry name" value="Winged helix-like DNA-binding domain superfamily/Winged helix DNA-binding domain"/>
    <property type="match status" value="1"/>
</dbReference>
<evidence type="ECO:0000313" key="5">
    <source>
        <dbReference type="EMBL" id="CUA99715.1"/>
    </source>
</evidence>
<dbReference type="InterPro" id="IPR036390">
    <property type="entry name" value="WH_DNA-bd_sf"/>
</dbReference>
<dbReference type="PRINTS" id="PR00778">
    <property type="entry name" value="HTHARSR"/>
</dbReference>
<dbReference type="RefSeq" id="WP_055451465.1">
    <property type="nucleotide sequence ID" value="NZ_CYHF01000010.1"/>
</dbReference>
<name>A0A0K6I9A0_9BURK</name>
<dbReference type="InterPro" id="IPR036388">
    <property type="entry name" value="WH-like_DNA-bd_sf"/>
</dbReference>
<evidence type="ECO:0000313" key="6">
    <source>
        <dbReference type="Proteomes" id="UP000183649"/>
    </source>
</evidence>
<dbReference type="EMBL" id="CYHF01000010">
    <property type="protein sequence ID" value="CUA99715.1"/>
    <property type="molecule type" value="Genomic_DNA"/>
</dbReference>
<sequence length="117" mass="12311">METKAALLALAALAQEARLRVFRTLVQAGPKGLAAGKIAELAALPPSSLSFHLKELVHAELIESRPEGRFVIYSARFATMNALIGYLTENCCGGNPCGPAAVHCPPASLSRTEDIAP</sequence>
<dbReference type="GO" id="GO:0003677">
    <property type="term" value="F:DNA binding"/>
    <property type="evidence" value="ECO:0007669"/>
    <property type="project" value="UniProtKB-KW"/>
</dbReference>
<dbReference type="AlphaFoldDB" id="A0A0K6I9A0"/>
<dbReference type="CDD" id="cd00090">
    <property type="entry name" value="HTH_ARSR"/>
    <property type="match status" value="1"/>
</dbReference>
<dbReference type="GO" id="GO:0003700">
    <property type="term" value="F:DNA-binding transcription factor activity"/>
    <property type="evidence" value="ECO:0007669"/>
    <property type="project" value="InterPro"/>
</dbReference>
<protein>
    <submittedName>
        <fullName evidence="5">Transcriptional regulator, ArsR family</fullName>
    </submittedName>
</protein>
<organism evidence="5 6">
    <name type="scientific">Thiomonas bhubaneswarensis</name>
    <dbReference type="NCBI Taxonomy" id="339866"/>
    <lineage>
        <taxon>Bacteria</taxon>
        <taxon>Pseudomonadati</taxon>
        <taxon>Pseudomonadota</taxon>
        <taxon>Betaproteobacteria</taxon>
        <taxon>Burkholderiales</taxon>
        <taxon>Thiomonas</taxon>
    </lineage>
</organism>
<dbReference type="STRING" id="339866.GCA_001418255_02627"/>
<dbReference type="PANTHER" id="PTHR43132">
    <property type="entry name" value="ARSENICAL RESISTANCE OPERON REPRESSOR ARSR-RELATED"/>
    <property type="match status" value="1"/>
</dbReference>
<dbReference type="NCBIfam" id="NF033788">
    <property type="entry name" value="HTH_metalloreg"/>
    <property type="match status" value="1"/>
</dbReference>
<feature type="domain" description="HTH arsR-type" evidence="4">
    <location>
        <begin position="1"/>
        <end position="95"/>
    </location>
</feature>
<reference evidence="6" key="1">
    <citation type="submission" date="2015-08" db="EMBL/GenBank/DDBJ databases">
        <authorList>
            <person name="Varghese N."/>
        </authorList>
    </citation>
    <scope>NUCLEOTIDE SEQUENCE [LARGE SCALE GENOMIC DNA]</scope>
    <source>
        <strain evidence="6">DSM 18181</strain>
    </source>
</reference>
<gene>
    <name evidence="5" type="ORF">Ga0061069_11067</name>
</gene>
<dbReference type="SMART" id="SM00418">
    <property type="entry name" value="HTH_ARSR"/>
    <property type="match status" value="1"/>
</dbReference>
<dbReference type="Pfam" id="PF12840">
    <property type="entry name" value="HTH_20"/>
    <property type="match status" value="1"/>
</dbReference>
<dbReference type="OrthoDB" id="5297460at2"/>
<dbReference type="PANTHER" id="PTHR43132:SF2">
    <property type="entry name" value="ARSENICAL RESISTANCE OPERON REPRESSOR ARSR-RELATED"/>
    <property type="match status" value="1"/>
</dbReference>
<dbReference type="InterPro" id="IPR051011">
    <property type="entry name" value="Metal_resp_trans_reg"/>
</dbReference>
<evidence type="ECO:0000256" key="3">
    <source>
        <dbReference type="ARBA" id="ARBA00023163"/>
    </source>
</evidence>
<dbReference type="PROSITE" id="PS50987">
    <property type="entry name" value="HTH_ARSR_2"/>
    <property type="match status" value="1"/>
</dbReference>
<accession>A0A0K6I9A0</accession>
<dbReference type="InterPro" id="IPR011991">
    <property type="entry name" value="ArsR-like_HTH"/>
</dbReference>
<keyword evidence="3" id="KW-0804">Transcription</keyword>
<dbReference type="Proteomes" id="UP000183649">
    <property type="component" value="Unassembled WGS sequence"/>
</dbReference>
<evidence type="ECO:0000259" key="4">
    <source>
        <dbReference type="PROSITE" id="PS50987"/>
    </source>
</evidence>
<evidence type="ECO:0000256" key="1">
    <source>
        <dbReference type="ARBA" id="ARBA00023015"/>
    </source>
</evidence>
<dbReference type="SUPFAM" id="SSF46785">
    <property type="entry name" value="Winged helix' DNA-binding domain"/>
    <property type="match status" value="1"/>
</dbReference>